<evidence type="ECO:0000313" key="2">
    <source>
        <dbReference type="EMBL" id="PKD20024.1"/>
    </source>
</evidence>
<sequence>MKYLYENNIKLFLLLFLISGAGIAQTTNSGKLYVSEGTQISVVKDFQNEGSGEFYNDGEAFIYSNFSNDGIINFYGNTGLTRFIGQNIQELSGSKESYLYDVEFYNSSDEVPFHLYSTLTIEGESNFFQGIVDNDNYGGSIFYGENASHVNTSNESHVDGKVGHFGKEDFIFPIGDGGYYRYAGTADLINDASIVEAKYFLENSDVLYSHELRPDFVQLINNKEYWTIEHIGGAEEAFITLSWSEETTPAAILQEPREESIHIVRWDESENRWVDEGGIVDNTNQTVSTLVEKYGIFTMARMDDSGILPCEISVYNAVSPNGDGVNDYFKINTGSSNSCTENLQVEVYNRWGVKVFETNNYGEEGDLFDGFSRGRLNVNGDEQLPSGTYFYILKFDYEVGGDQLETFKKAGYLYLNGN</sequence>
<accession>A0A2N0TZ50</accession>
<gene>
    <name evidence="2" type="ORF">APR41_15240</name>
</gene>
<comment type="caution">
    <text evidence="2">The sequence shown here is derived from an EMBL/GenBank/DDBJ whole genome shotgun (WGS) entry which is preliminary data.</text>
</comment>
<name>A0A2N0TZ50_9FLAO</name>
<evidence type="ECO:0000256" key="1">
    <source>
        <dbReference type="SAM" id="SignalP"/>
    </source>
</evidence>
<evidence type="ECO:0000313" key="3">
    <source>
        <dbReference type="Proteomes" id="UP000232673"/>
    </source>
</evidence>
<keyword evidence="1" id="KW-0732">Signal</keyword>
<dbReference type="AlphaFoldDB" id="A0A2N0TZ50"/>
<dbReference type="Pfam" id="PF13585">
    <property type="entry name" value="CHU_C"/>
    <property type="match status" value="1"/>
</dbReference>
<dbReference type="RefSeq" id="WP_079714714.1">
    <property type="nucleotide sequence ID" value="NZ_FUZC01000032.1"/>
</dbReference>
<organism evidence="2 3">
    <name type="scientific">Salegentibacter salinarum</name>
    <dbReference type="NCBI Taxonomy" id="447422"/>
    <lineage>
        <taxon>Bacteria</taxon>
        <taxon>Pseudomonadati</taxon>
        <taxon>Bacteroidota</taxon>
        <taxon>Flavobacteriia</taxon>
        <taxon>Flavobacteriales</taxon>
        <taxon>Flavobacteriaceae</taxon>
        <taxon>Salegentibacter</taxon>
    </lineage>
</organism>
<dbReference type="EMBL" id="LKTS01000008">
    <property type="protein sequence ID" value="PKD20024.1"/>
    <property type="molecule type" value="Genomic_DNA"/>
</dbReference>
<dbReference type="STRING" id="447422.SAMN05660903_03784"/>
<dbReference type="Proteomes" id="UP000232673">
    <property type="component" value="Unassembled WGS sequence"/>
</dbReference>
<feature type="chain" id="PRO_5014949061" description="Gliding motility-associated C-terminal domain-containing protein" evidence="1">
    <location>
        <begin position="27"/>
        <end position="418"/>
    </location>
</feature>
<evidence type="ECO:0008006" key="4">
    <source>
        <dbReference type="Google" id="ProtNLM"/>
    </source>
</evidence>
<proteinExistence type="predicted"/>
<keyword evidence="3" id="KW-1185">Reference proteome</keyword>
<feature type="signal peptide" evidence="1">
    <location>
        <begin position="1"/>
        <end position="26"/>
    </location>
</feature>
<reference evidence="2 3" key="1">
    <citation type="submission" date="2015-10" db="EMBL/GenBank/DDBJ databases">
        <title>Draft genome sequence of Salegentibacter salinarum KCTC 12975.</title>
        <authorList>
            <person name="Lin W."/>
            <person name="Zheng Q."/>
        </authorList>
    </citation>
    <scope>NUCLEOTIDE SEQUENCE [LARGE SCALE GENOMIC DNA]</scope>
    <source>
        <strain evidence="2 3">KCTC 12975</strain>
    </source>
</reference>
<protein>
    <recommendedName>
        <fullName evidence="4">Gliding motility-associated C-terminal domain-containing protein</fullName>
    </recommendedName>
</protein>
<dbReference type="OrthoDB" id="1489185at2"/>